<comment type="caution">
    <text evidence="5">The sequence shown here is derived from an EMBL/GenBank/DDBJ whole genome shotgun (WGS) entry which is preliminary data.</text>
</comment>
<evidence type="ECO:0000256" key="1">
    <source>
        <dbReference type="ARBA" id="ARBA00010638"/>
    </source>
</evidence>
<evidence type="ECO:0000256" key="4">
    <source>
        <dbReference type="RuleBase" id="RU361279"/>
    </source>
</evidence>
<evidence type="ECO:0000313" key="5">
    <source>
        <dbReference type="EMBL" id="MBD1429868.1"/>
    </source>
</evidence>
<dbReference type="SUPFAM" id="SSF100950">
    <property type="entry name" value="NagB/RpiA/CoA transferase-like"/>
    <property type="match status" value="1"/>
</dbReference>
<dbReference type="PANTHER" id="PTHR23407">
    <property type="entry name" value="ATPASE INHIBITOR/5-FORMYLTETRAHYDROFOLATE CYCLO-LIGASE"/>
    <property type="match status" value="1"/>
</dbReference>
<dbReference type="Gene3D" id="3.40.50.10420">
    <property type="entry name" value="NagB/RpiA/CoA transferase-like"/>
    <property type="match status" value="1"/>
</dbReference>
<comment type="cofactor">
    <cofactor evidence="4">
        <name>Mg(2+)</name>
        <dbReference type="ChEBI" id="CHEBI:18420"/>
    </cofactor>
</comment>
<proteinExistence type="inferred from homology"/>
<keyword evidence="6" id="KW-1185">Reference proteome</keyword>
<dbReference type="EC" id="6.3.3.2" evidence="4"/>
<dbReference type="RefSeq" id="WP_190302245.1">
    <property type="nucleotide sequence ID" value="NZ_JACOIJ010000017.1"/>
</dbReference>
<keyword evidence="5" id="KW-0436">Ligase</keyword>
<sequence>MTKSELRKEYKKRRNNLSIQDQATLNDQLFEKLRMLDWEKYTYVHVYLTLEKFNEPDTTRLIKWLREFHPHIQLVISKSDFTNGYMQNYILNDKTELIENAYGILEPVKGELVDEILIDLAFVPLLVIDIKGNRVGYGKGFYDRFLSKCRPDIKSYGISFFEPVQCISDVDEWDRRLTHCITPLNIYSFQ</sequence>
<dbReference type="PANTHER" id="PTHR23407:SF1">
    <property type="entry name" value="5-FORMYLTETRAHYDROFOLATE CYCLO-LIGASE"/>
    <property type="match status" value="1"/>
</dbReference>
<dbReference type="GO" id="GO:0030272">
    <property type="term" value="F:5-formyltetrahydrofolate cyclo-ligase activity"/>
    <property type="evidence" value="ECO:0007669"/>
    <property type="project" value="UniProtKB-EC"/>
</dbReference>
<dbReference type="InterPro" id="IPR002698">
    <property type="entry name" value="FTHF_cligase"/>
</dbReference>
<comment type="catalytic activity">
    <reaction evidence="4">
        <text>(6S)-5-formyl-5,6,7,8-tetrahydrofolate + ATP = (6R)-5,10-methenyltetrahydrofolate + ADP + phosphate</text>
        <dbReference type="Rhea" id="RHEA:10488"/>
        <dbReference type="ChEBI" id="CHEBI:30616"/>
        <dbReference type="ChEBI" id="CHEBI:43474"/>
        <dbReference type="ChEBI" id="CHEBI:57455"/>
        <dbReference type="ChEBI" id="CHEBI:57457"/>
        <dbReference type="ChEBI" id="CHEBI:456216"/>
        <dbReference type="EC" id="6.3.3.2"/>
    </reaction>
</comment>
<dbReference type="EMBL" id="JACOIJ010000017">
    <property type="protein sequence ID" value="MBD1429868.1"/>
    <property type="molecule type" value="Genomic_DNA"/>
</dbReference>
<evidence type="ECO:0000256" key="2">
    <source>
        <dbReference type="ARBA" id="ARBA00022741"/>
    </source>
</evidence>
<comment type="similarity">
    <text evidence="1 4">Belongs to the 5-formyltetrahydrofolate cyclo-ligase family.</text>
</comment>
<name>A0ABR7YF66_9SPHI</name>
<dbReference type="Proteomes" id="UP000651271">
    <property type="component" value="Unassembled WGS sequence"/>
</dbReference>
<dbReference type="Pfam" id="PF01812">
    <property type="entry name" value="5-FTHF_cyc-lig"/>
    <property type="match status" value="1"/>
</dbReference>
<dbReference type="InterPro" id="IPR037171">
    <property type="entry name" value="NagB/RpiA_transferase-like"/>
</dbReference>
<protein>
    <recommendedName>
        <fullName evidence="4">5-formyltetrahydrofolate cyclo-ligase</fullName>
        <ecNumber evidence="4">6.3.3.2</ecNumber>
    </recommendedName>
</protein>
<keyword evidence="2 4" id="KW-0547">Nucleotide-binding</keyword>
<dbReference type="NCBIfam" id="TIGR02727">
    <property type="entry name" value="MTHFS_bact"/>
    <property type="match status" value="1"/>
</dbReference>
<evidence type="ECO:0000313" key="6">
    <source>
        <dbReference type="Proteomes" id="UP000651271"/>
    </source>
</evidence>
<dbReference type="InterPro" id="IPR024185">
    <property type="entry name" value="FTHF_cligase-like_sf"/>
</dbReference>
<gene>
    <name evidence="5" type="ORF">H8B04_09815</name>
</gene>
<keyword evidence="4" id="KW-0479">Metal-binding</keyword>
<dbReference type="PIRSF" id="PIRSF006806">
    <property type="entry name" value="FTHF_cligase"/>
    <property type="match status" value="1"/>
</dbReference>
<keyword evidence="3 4" id="KW-0067">ATP-binding</keyword>
<reference evidence="5 6" key="1">
    <citation type="submission" date="2020-08" db="EMBL/GenBank/DDBJ databases">
        <title>Sphingobacterium sp. DN04309 isolated from aquaculture water.</title>
        <authorList>
            <person name="Zhang M."/>
        </authorList>
    </citation>
    <scope>NUCLEOTIDE SEQUENCE [LARGE SCALE GENOMIC DNA]</scope>
    <source>
        <strain evidence="5 6">DN04309</strain>
    </source>
</reference>
<accession>A0ABR7YF66</accession>
<organism evidence="5 6">
    <name type="scientific">Sphingobacterium litopenaei</name>
    <dbReference type="NCBI Taxonomy" id="2763500"/>
    <lineage>
        <taxon>Bacteria</taxon>
        <taxon>Pseudomonadati</taxon>
        <taxon>Bacteroidota</taxon>
        <taxon>Sphingobacteriia</taxon>
        <taxon>Sphingobacteriales</taxon>
        <taxon>Sphingobacteriaceae</taxon>
        <taxon>Sphingobacterium</taxon>
    </lineage>
</organism>
<keyword evidence="4" id="KW-0460">Magnesium</keyword>
<evidence type="ECO:0000256" key="3">
    <source>
        <dbReference type="ARBA" id="ARBA00022840"/>
    </source>
</evidence>